<name>A0A7W6NJF2_9HYPH</name>
<dbReference type="AlphaFoldDB" id="A0A7W6NJF2"/>
<feature type="region of interest" description="Disordered" evidence="1">
    <location>
        <begin position="79"/>
        <end position="104"/>
    </location>
</feature>
<gene>
    <name evidence="3" type="ORF">GGR23_000829</name>
</gene>
<dbReference type="Proteomes" id="UP000528286">
    <property type="component" value="Unassembled WGS sequence"/>
</dbReference>
<feature type="compositionally biased region" description="Polar residues" evidence="1">
    <location>
        <begin position="79"/>
        <end position="96"/>
    </location>
</feature>
<dbReference type="RefSeq" id="WP_183364839.1">
    <property type="nucleotide sequence ID" value="NZ_JACIEZ010000001.1"/>
</dbReference>
<proteinExistence type="predicted"/>
<feature type="chain" id="PRO_5031021284" evidence="2">
    <location>
        <begin position="19"/>
        <end position="104"/>
    </location>
</feature>
<protein>
    <submittedName>
        <fullName evidence="3">Uncharacterized protein</fullName>
    </submittedName>
</protein>
<keyword evidence="4" id="KW-1185">Reference proteome</keyword>
<evidence type="ECO:0000256" key="1">
    <source>
        <dbReference type="SAM" id="MobiDB-lite"/>
    </source>
</evidence>
<accession>A0A7W6NJF2</accession>
<keyword evidence="2" id="KW-0732">Signal</keyword>
<evidence type="ECO:0000313" key="4">
    <source>
        <dbReference type="Proteomes" id="UP000528286"/>
    </source>
</evidence>
<evidence type="ECO:0000313" key="3">
    <source>
        <dbReference type="EMBL" id="MBB4063668.1"/>
    </source>
</evidence>
<feature type="signal peptide" evidence="2">
    <location>
        <begin position="1"/>
        <end position="18"/>
    </location>
</feature>
<evidence type="ECO:0000256" key="2">
    <source>
        <dbReference type="SAM" id="SignalP"/>
    </source>
</evidence>
<sequence length="104" mass="10799">MIRSIFGALAMMALSVCAAMPAAAVPIDPGISMALNASADRQAPATAVEHLQIVAIAPDAQKLQLPAMGRSIAYAGQTMNAASTETSPPDSASDYSLSRYRMRC</sequence>
<reference evidence="3 4" key="1">
    <citation type="submission" date="2020-08" db="EMBL/GenBank/DDBJ databases">
        <title>Genomic Encyclopedia of Type Strains, Phase IV (KMG-IV): sequencing the most valuable type-strain genomes for metagenomic binning, comparative biology and taxonomic classification.</title>
        <authorList>
            <person name="Goeker M."/>
        </authorList>
    </citation>
    <scope>NUCLEOTIDE SEQUENCE [LARGE SCALE GENOMIC DNA]</scope>
    <source>
        <strain evidence="3 4">DSM 29853</strain>
    </source>
</reference>
<organism evidence="3 4">
    <name type="scientific">Gellertiella hungarica</name>
    <dbReference type="NCBI Taxonomy" id="1572859"/>
    <lineage>
        <taxon>Bacteria</taxon>
        <taxon>Pseudomonadati</taxon>
        <taxon>Pseudomonadota</taxon>
        <taxon>Alphaproteobacteria</taxon>
        <taxon>Hyphomicrobiales</taxon>
        <taxon>Rhizobiaceae</taxon>
        <taxon>Gellertiella</taxon>
    </lineage>
</organism>
<comment type="caution">
    <text evidence="3">The sequence shown here is derived from an EMBL/GenBank/DDBJ whole genome shotgun (WGS) entry which is preliminary data.</text>
</comment>
<dbReference type="EMBL" id="JACIEZ010000001">
    <property type="protein sequence ID" value="MBB4063668.1"/>
    <property type="molecule type" value="Genomic_DNA"/>
</dbReference>